<evidence type="ECO:0000256" key="1">
    <source>
        <dbReference type="SAM" id="Phobius"/>
    </source>
</evidence>
<keyword evidence="3" id="KW-1185">Reference proteome</keyword>
<comment type="caution">
    <text evidence="2">The sequence shown here is derived from an EMBL/GenBank/DDBJ whole genome shotgun (WGS) entry which is preliminary data.</text>
</comment>
<dbReference type="EMBL" id="BAABBF010000007">
    <property type="protein sequence ID" value="GAA3718789.1"/>
    <property type="molecule type" value="Genomic_DNA"/>
</dbReference>
<gene>
    <name evidence="2" type="ORF">GCM10022268_28830</name>
</gene>
<protein>
    <submittedName>
        <fullName evidence="2">Uncharacterized protein</fullName>
    </submittedName>
</protein>
<name>A0ABP7EGE8_9SPHN</name>
<keyword evidence="1" id="KW-0812">Transmembrane</keyword>
<reference evidence="3" key="1">
    <citation type="journal article" date="2019" name="Int. J. Syst. Evol. Microbiol.">
        <title>The Global Catalogue of Microorganisms (GCM) 10K type strain sequencing project: providing services to taxonomists for standard genome sequencing and annotation.</title>
        <authorList>
            <consortium name="The Broad Institute Genomics Platform"/>
            <consortium name="The Broad Institute Genome Sequencing Center for Infectious Disease"/>
            <person name="Wu L."/>
            <person name="Ma J."/>
        </authorList>
    </citation>
    <scope>NUCLEOTIDE SEQUENCE [LARGE SCALE GENOMIC DNA]</scope>
    <source>
        <strain evidence="3">JCM 17498</strain>
    </source>
</reference>
<proteinExistence type="predicted"/>
<evidence type="ECO:0000313" key="2">
    <source>
        <dbReference type="EMBL" id="GAA3718789.1"/>
    </source>
</evidence>
<evidence type="ECO:0000313" key="3">
    <source>
        <dbReference type="Proteomes" id="UP001500523"/>
    </source>
</evidence>
<feature type="transmembrane region" description="Helical" evidence="1">
    <location>
        <begin position="18"/>
        <end position="39"/>
    </location>
</feature>
<organism evidence="2 3">
    <name type="scientific">Sphingomonas cynarae</name>
    <dbReference type="NCBI Taxonomy" id="930197"/>
    <lineage>
        <taxon>Bacteria</taxon>
        <taxon>Pseudomonadati</taxon>
        <taxon>Pseudomonadota</taxon>
        <taxon>Alphaproteobacteria</taxon>
        <taxon>Sphingomonadales</taxon>
        <taxon>Sphingomonadaceae</taxon>
        <taxon>Sphingomonas</taxon>
    </lineage>
</organism>
<sequence>MTDPGRVGIRARVETRHLIAYGLIVAVAVIGSIVGLVTWKRRAARRRRMRGIKDYNKGA</sequence>
<keyword evidence="1" id="KW-0472">Membrane</keyword>
<dbReference type="Proteomes" id="UP001500523">
    <property type="component" value="Unassembled WGS sequence"/>
</dbReference>
<keyword evidence="1" id="KW-1133">Transmembrane helix</keyword>
<accession>A0ABP7EGE8</accession>